<evidence type="ECO:0000313" key="2">
    <source>
        <dbReference type="Proteomes" id="UP000046392"/>
    </source>
</evidence>
<proteinExistence type="predicted"/>
<organism evidence="2 3">
    <name type="scientific">Strongyloides papillosus</name>
    <name type="common">Intestinal threadworm</name>
    <dbReference type="NCBI Taxonomy" id="174720"/>
    <lineage>
        <taxon>Eukaryota</taxon>
        <taxon>Metazoa</taxon>
        <taxon>Ecdysozoa</taxon>
        <taxon>Nematoda</taxon>
        <taxon>Chromadorea</taxon>
        <taxon>Rhabditida</taxon>
        <taxon>Tylenchina</taxon>
        <taxon>Panagrolaimomorpha</taxon>
        <taxon>Strongyloidoidea</taxon>
        <taxon>Strongyloididae</taxon>
        <taxon>Strongyloides</taxon>
    </lineage>
</organism>
<dbReference type="PROSITE" id="PS51257">
    <property type="entry name" value="PROKAR_LIPOPROTEIN"/>
    <property type="match status" value="1"/>
</dbReference>
<dbReference type="STRING" id="174720.A0A0N5B3F3"/>
<dbReference type="AlphaFoldDB" id="A0A0N5B3F3"/>
<reference evidence="3" key="1">
    <citation type="submission" date="2017-02" db="UniProtKB">
        <authorList>
            <consortium name="WormBaseParasite"/>
        </authorList>
    </citation>
    <scope>IDENTIFICATION</scope>
</reference>
<protein>
    <submittedName>
        <fullName evidence="3">Secreted protein</fullName>
    </submittedName>
</protein>
<sequence>MLHKGYFFVIYFITLSSTAYGCMSSKPTDPPVVPTTTITPPTTTTASDTCQNQDNKAMVYMDPSVSAAANAAIAGSKTGTPCDKCANTQYFDPATNDVFAGTDAINTYQCPDAQPLCICDETECYKETDVSVSVSLYPYCASASDCAAYAILSAQADTMGVGGADGTPVWTPDGTVDANFNFLPVSSGKFMKVSAISCGTCPVSLTDPSCLPITPTMA</sequence>
<accession>A0A0N5B3F3</accession>
<name>A0A0N5B3F3_STREA</name>
<keyword evidence="2" id="KW-1185">Reference proteome</keyword>
<keyword evidence="1" id="KW-0732">Signal</keyword>
<evidence type="ECO:0000313" key="3">
    <source>
        <dbReference type="WBParaSite" id="SPAL_0000060400.1"/>
    </source>
</evidence>
<dbReference type="WBParaSite" id="SPAL_0000060400.1">
    <property type="protein sequence ID" value="SPAL_0000060400.1"/>
    <property type="gene ID" value="SPAL_0000060400"/>
</dbReference>
<dbReference type="Proteomes" id="UP000046392">
    <property type="component" value="Unplaced"/>
</dbReference>
<feature type="chain" id="PRO_5005893689" evidence="1">
    <location>
        <begin position="25"/>
        <end position="218"/>
    </location>
</feature>
<evidence type="ECO:0000256" key="1">
    <source>
        <dbReference type="SAM" id="SignalP"/>
    </source>
</evidence>
<feature type="signal peptide" evidence="1">
    <location>
        <begin position="1"/>
        <end position="24"/>
    </location>
</feature>